<dbReference type="GO" id="GO:0012505">
    <property type="term" value="C:endomembrane system"/>
    <property type="evidence" value="ECO:0007669"/>
    <property type="project" value="UniProtKB-SubCell"/>
</dbReference>
<dbReference type="FunFam" id="1.20.1280.290:FF:000001">
    <property type="entry name" value="Bidirectional sugar transporter SWEET"/>
    <property type="match status" value="1"/>
</dbReference>
<keyword evidence="3" id="KW-0813">Transport</keyword>
<evidence type="ECO:0008006" key="12">
    <source>
        <dbReference type="Google" id="ProtNLM"/>
    </source>
</evidence>
<evidence type="ECO:0000256" key="2">
    <source>
        <dbReference type="ARBA" id="ARBA00007809"/>
    </source>
</evidence>
<evidence type="ECO:0000313" key="11">
    <source>
        <dbReference type="Proteomes" id="UP000233551"/>
    </source>
</evidence>
<evidence type="ECO:0000256" key="7">
    <source>
        <dbReference type="ARBA" id="ARBA00022989"/>
    </source>
</evidence>
<dbReference type="STRING" id="22663.A0A2I0J0K8"/>
<evidence type="ECO:0000256" key="6">
    <source>
        <dbReference type="ARBA" id="ARBA00022737"/>
    </source>
</evidence>
<dbReference type="Pfam" id="PF03083">
    <property type="entry name" value="MtN3_slv"/>
    <property type="match status" value="1"/>
</dbReference>
<dbReference type="GO" id="GO:0051119">
    <property type="term" value="F:sugar transmembrane transporter activity"/>
    <property type="evidence" value="ECO:0007669"/>
    <property type="project" value="InterPro"/>
</dbReference>
<keyword evidence="8 9" id="KW-0472">Membrane</keyword>
<sequence length="223" mass="24258">MSLSFILGLVGNITTGLVCLAPVPTFWHIVKKRSTEEFESIPYIFQLVNGCFWTYYGIVKLNSIIVATVNGFSVALMTIYVVIFLVFAPLKMKVRTIVLAVTFDIVFPLVAISLSVLILDREMQISTAGLLSAIFSMIAYGSPLSAMNLALTARMIPNVTGLGLGIFQLLLYAMYWKPKKVSSIDGNGIAVGAGDLEDGIAVHEPLLLPNSPATPKQEKIDEQ</sequence>
<feature type="transmembrane region" description="Helical" evidence="9">
    <location>
        <begin position="155"/>
        <end position="175"/>
    </location>
</feature>
<evidence type="ECO:0000256" key="3">
    <source>
        <dbReference type="ARBA" id="ARBA00022448"/>
    </source>
</evidence>
<keyword evidence="5 9" id="KW-0812">Transmembrane</keyword>
<keyword evidence="4" id="KW-0762">Sugar transport</keyword>
<feature type="transmembrane region" description="Helical" evidence="9">
    <location>
        <begin position="6"/>
        <end position="29"/>
    </location>
</feature>
<keyword evidence="7 9" id="KW-1133">Transmembrane helix</keyword>
<feature type="transmembrane region" description="Helical" evidence="9">
    <location>
        <begin position="97"/>
        <end position="119"/>
    </location>
</feature>
<feature type="transmembrane region" description="Helical" evidence="9">
    <location>
        <begin position="41"/>
        <end position="58"/>
    </location>
</feature>
<evidence type="ECO:0000313" key="10">
    <source>
        <dbReference type="EMBL" id="PKI49769.1"/>
    </source>
</evidence>
<dbReference type="Proteomes" id="UP000233551">
    <property type="component" value="Unassembled WGS sequence"/>
</dbReference>
<organism evidence="10 11">
    <name type="scientific">Punica granatum</name>
    <name type="common">Pomegranate</name>
    <dbReference type="NCBI Taxonomy" id="22663"/>
    <lineage>
        <taxon>Eukaryota</taxon>
        <taxon>Viridiplantae</taxon>
        <taxon>Streptophyta</taxon>
        <taxon>Embryophyta</taxon>
        <taxon>Tracheophyta</taxon>
        <taxon>Spermatophyta</taxon>
        <taxon>Magnoliopsida</taxon>
        <taxon>eudicotyledons</taxon>
        <taxon>Gunneridae</taxon>
        <taxon>Pentapetalae</taxon>
        <taxon>rosids</taxon>
        <taxon>malvids</taxon>
        <taxon>Myrtales</taxon>
        <taxon>Lythraceae</taxon>
        <taxon>Punica</taxon>
    </lineage>
</organism>
<keyword evidence="11" id="KW-1185">Reference proteome</keyword>
<accession>A0A2I0J0K8</accession>
<gene>
    <name evidence="10" type="ORF">CRG98_029818</name>
</gene>
<comment type="similarity">
    <text evidence="2">Belongs to the SWEET sugar transporter family.</text>
</comment>
<comment type="caution">
    <text evidence="10">The sequence shown here is derived from an EMBL/GenBank/DDBJ whole genome shotgun (WGS) entry which is preliminary data.</text>
</comment>
<protein>
    <recommendedName>
        <fullName evidence="12">Bidirectional sugar transporter SWEET</fullName>
    </recommendedName>
</protein>
<dbReference type="Gene3D" id="1.20.1280.290">
    <property type="match status" value="1"/>
</dbReference>
<dbReference type="GO" id="GO:0016020">
    <property type="term" value="C:membrane"/>
    <property type="evidence" value="ECO:0007669"/>
    <property type="project" value="InterPro"/>
</dbReference>
<evidence type="ECO:0000256" key="4">
    <source>
        <dbReference type="ARBA" id="ARBA00022597"/>
    </source>
</evidence>
<proteinExistence type="inferred from homology"/>
<dbReference type="PANTHER" id="PTHR10791:SF131">
    <property type="entry name" value="BIDIRECTIONAL SUGAR TRANSPORTER SWEET"/>
    <property type="match status" value="1"/>
</dbReference>
<comment type="subcellular location">
    <subcellularLocation>
        <location evidence="1">Endomembrane system</location>
        <topology evidence="1">Multi-pass membrane protein</topology>
    </subcellularLocation>
</comment>
<dbReference type="InterPro" id="IPR004316">
    <property type="entry name" value="SWEET_rpt"/>
</dbReference>
<evidence type="ECO:0000256" key="9">
    <source>
        <dbReference type="SAM" id="Phobius"/>
    </source>
</evidence>
<reference evidence="10 11" key="1">
    <citation type="submission" date="2017-11" db="EMBL/GenBank/DDBJ databases">
        <title>De-novo sequencing of pomegranate (Punica granatum L.) genome.</title>
        <authorList>
            <person name="Akparov Z."/>
            <person name="Amiraslanov A."/>
            <person name="Hajiyeva S."/>
            <person name="Abbasov M."/>
            <person name="Kaur K."/>
            <person name="Hamwieh A."/>
            <person name="Solovyev V."/>
            <person name="Salamov A."/>
            <person name="Braich B."/>
            <person name="Kosarev P."/>
            <person name="Mahmoud A."/>
            <person name="Hajiyev E."/>
            <person name="Babayeva S."/>
            <person name="Izzatullayeva V."/>
            <person name="Mammadov A."/>
            <person name="Mammadov A."/>
            <person name="Sharifova S."/>
            <person name="Ojaghi J."/>
            <person name="Eynullazada K."/>
            <person name="Bayramov B."/>
            <person name="Abdulazimova A."/>
            <person name="Shahmuradov I."/>
        </authorList>
    </citation>
    <scope>NUCLEOTIDE SEQUENCE [LARGE SCALE GENOMIC DNA]</scope>
    <source>
        <strain evidence="11">cv. AG2017</strain>
        <tissue evidence="10">Leaf</tissue>
    </source>
</reference>
<feature type="transmembrane region" description="Helical" evidence="9">
    <location>
        <begin position="64"/>
        <end position="90"/>
    </location>
</feature>
<keyword evidence="6" id="KW-0677">Repeat</keyword>
<dbReference type="EMBL" id="PGOL01002206">
    <property type="protein sequence ID" value="PKI49769.1"/>
    <property type="molecule type" value="Genomic_DNA"/>
</dbReference>
<dbReference type="PANTHER" id="PTHR10791">
    <property type="entry name" value="RAG1-ACTIVATING PROTEIN 1"/>
    <property type="match status" value="1"/>
</dbReference>
<evidence type="ECO:0000256" key="1">
    <source>
        <dbReference type="ARBA" id="ARBA00004127"/>
    </source>
</evidence>
<dbReference type="AlphaFoldDB" id="A0A2I0J0K8"/>
<evidence type="ECO:0000256" key="8">
    <source>
        <dbReference type="ARBA" id="ARBA00023136"/>
    </source>
</evidence>
<dbReference type="InterPro" id="IPR047664">
    <property type="entry name" value="SWEET"/>
</dbReference>
<feature type="transmembrane region" description="Helical" evidence="9">
    <location>
        <begin position="125"/>
        <end position="143"/>
    </location>
</feature>
<name>A0A2I0J0K8_PUNGR</name>
<evidence type="ECO:0000256" key="5">
    <source>
        <dbReference type="ARBA" id="ARBA00022692"/>
    </source>
</evidence>